<dbReference type="Pfam" id="PF25994">
    <property type="entry name" value="HH_AprE"/>
    <property type="match status" value="1"/>
</dbReference>
<feature type="region of interest" description="Disordered" evidence="3">
    <location>
        <begin position="425"/>
        <end position="458"/>
    </location>
</feature>
<feature type="coiled-coil region" evidence="2">
    <location>
        <begin position="221"/>
        <end position="279"/>
    </location>
</feature>
<dbReference type="Gene3D" id="3.10.560.10">
    <property type="entry name" value="Outer membrane lipoprotein wza domain like"/>
    <property type="match status" value="1"/>
</dbReference>
<dbReference type="GO" id="GO:0015159">
    <property type="term" value="F:polysaccharide transmembrane transporter activity"/>
    <property type="evidence" value="ECO:0007669"/>
    <property type="project" value="InterPro"/>
</dbReference>
<dbReference type="PANTHER" id="PTHR33619">
    <property type="entry name" value="POLYSACCHARIDE EXPORT PROTEIN GFCE-RELATED"/>
    <property type="match status" value="1"/>
</dbReference>
<dbReference type="Proteomes" id="UP000265750">
    <property type="component" value="Unassembled WGS sequence"/>
</dbReference>
<keyword evidence="8" id="KW-1185">Reference proteome</keyword>
<evidence type="ECO:0000256" key="2">
    <source>
        <dbReference type="SAM" id="Coils"/>
    </source>
</evidence>
<accession>A0A3A1WKM7</accession>
<proteinExistence type="predicted"/>
<gene>
    <name evidence="7" type="ORF">D3218_12020</name>
</gene>
<dbReference type="EMBL" id="QYRN01000006">
    <property type="protein sequence ID" value="RIY00021.1"/>
    <property type="molecule type" value="Genomic_DNA"/>
</dbReference>
<dbReference type="InterPro" id="IPR058781">
    <property type="entry name" value="HH_AprE-like"/>
</dbReference>
<feature type="domain" description="AprE-like long alpha-helical hairpin" evidence="6">
    <location>
        <begin position="177"/>
        <end position="354"/>
    </location>
</feature>
<dbReference type="InterPro" id="IPR049712">
    <property type="entry name" value="Poly_export"/>
</dbReference>
<evidence type="ECO:0000313" key="7">
    <source>
        <dbReference type="EMBL" id="RIY00021.1"/>
    </source>
</evidence>
<feature type="coiled-coil region" evidence="2">
    <location>
        <begin position="308"/>
        <end position="357"/>
    </location>
</feature>
<name>A0A3A1WKM7_9HYPH</name>
<feature type="chain" id="PRO_5017447985" description="Soluble ligand binding domain-containing protein" evidence="4">
    <location>
        <begin position="28"/>
        <end position="458"/>
    </location>
</feature>
<evidence type="ECO:0008006" key="9">
    <source>
        <dbReference type="Google" id="ProtNLM"/>
    </source>
</evidence>
<dbReference type="Pfam" id="PF02563">
    <property type="entry name" value="Poly_export"/>
    <property type="match status" value="1"/>
</dbReference>
<protein>
    <recommendedName>
        <fullName evidence="9">Soluble ligand binding domain-containing protein</fullName>
    </recommendedName>
</protein>
<evidence type="ECO:0000256" key="4">
    <source>
        <dbReference type="SAM" id="SignalP"/>
    </source>
</evidence>
<feature type="domain" description="Polysaccharide export protein N-terminal" evidence="5">
    <location>
        <begin position="26"/>
        <end position="88"/>
    </location>
</feature>
<dbReference type="AlphaFoldDB" id="A0A3A1WKM7"/>
<evidence type="ECO:0000256" key="3">
    <source>
        <dbReference type="SAM" id="MobiDB-lite"/>
    </source>
</evidence>
<dbReference type="RefSeq" id="WP_119540332.1">
    <property type="nucleotide sequence ID" value="NZ_QYRN01000006.1"/>
</dbReference>
<keyword evidence="1 4" id="KW-0732">Signal</keyword>
<evidence type="ECO:0000313" key="8">
    <source>
        <dbReference type="Proteomes" id="UP000265750"/>
    </source>
</evidence>
<feature type="compositionally biased region" description="Low complexity" evidence="3">
    <location>
        <begin position="425"/>
        <end position="441"/>
    </location>
</feature>
<organism evidence="7 8">
    <name type="scientific">Aureimonas flava</name>
    <dbReference type="NCBI Taxonomy" id="2320271"/>
    <lineage>
        <taxon>Bacteria</taxon>
        <taxon>Pseudomonadati</taxon>
        <taxon>Pseudomonadota</taxon>
        <taxon>Alphaproteobacteria</taxon>
        <taxon>Hyphomicrobiales</taxon>
        <taxon>Aurantimonadaceae</taxon>
        <taxon>Aureimonas</taxon>
    </lineage>
</organism>
<comment type="caution">
    <text evidence="7">The sequence shown here is derived from an EMBL/GenBank/DDBJ whole genome shotgun (WGS) entry which is preliminary data.</text>
</comment>
<feature type="signal peptide" evidence="4">
    <location>
        <begin position="1"/>
        <end position="27"/>
    </location>
</feature>
<dbReference type="PANTHER" id="PTHR33619:SF3">
    <property type="entry name" value="POLYSACCHARIDE EXPORT PROTEIN GFCE-RELATED"/>
    <property type="match status" value="1"/>
</dbReference>
<sequence>MLTVACRLSRLSVPLLAAMLASAPAPAEPYRLQPGDTVDFALLGTAPLSRRIMIDQDGAVSIPLGGSFPAAGRTVDDLRAAVIERLKSVSFPAGVDTQGVTVWSVIYPEGVLVEIAEYRPVYVSGDVLTPSSQPFRSGVTVAQAVAVAGGVSAYRGRQDHSIDRTELGEEETAAYAAAFRTALRVARIEAELAGRGEPDFSGVPADGLDPALADRLRALELEQMAARRDDLRKSRENIRGNIASSEARLGYLRRSQANLEAETRNYEDEVKRVEGLLQKGLTPIDRLRTAQRGVLLVSTRSLDTLAAVTQVERDLSDQRRALEKLDDTQRLDNLSALQAASAEAARSRAEIEGLRMKARVVSGLGDAAQDVRYFVTRRDGAAPIRREADAGDVLQPGDLVEVALDAPAAQALAAKPTTVAAAPPAMAAAAEAETEAAQAPTPRRRSGIPLPTPAVRPN</sequence>
<reference evidence="8" key="1">
    <citation type="submission" date="2018-09" db="EMBL/GenBank/DDBJ databases">
        <authorList>
            <person name="Tuo L."/>
        </authorList>
    </citation>
    <scope>NUCLEOTIDE SEQUENCE [LARGE SCALE GENOMIC DNA]</scope>
    <source>
        <strain evidence="8">M2BS4Y-1</strain>
    </source>
</reference>
<evidence type="ECO:0000256" key="1">
    <source>
        <dbReference type="ARBA" id="ARBA00022729"/>
    </source>
</evidence>
<evidence type="ECO:0000259" key="6">
    <source>
        <dbReference type="Pfam" id="PF25994"/>
    </source>
</evidence>
<dbReference type="OrthoDB" id="9798876at2"/>
<keyword evidence="2" id="KW-0175">Coiled coil</keyword>
<dbReference type="InterPro" id="IPR003715">
    <property type="entry name" value="Poly_export_N"/>
</dbReference>
<evidence type="ECO:0000259" key="5">
    <source>
        <dbReference type="Pfam" id="PF02563"/>
    </source>
</evidence>